<feature type="region of interest" description="Disordered" evidence="3">
    <location>
        <begin position="1892"/>
        <end position="1911"/>
    </location>
</feature>
<feature type="compositionally biased region" description="Basic and acidic residues" evidence="3">
    <location>
        <begin position="1189"/>
        <end position="1199"/>
    </location>
</feature>
<feature type="compositionally biased region" description="Low complexity" evidence="3">
    <location>
        <begin position="1796"/>
        <end position="1836"/>
    </location>
</feature>
<feature type="region of interest" description="Disordered" evidence="3">
    <location>
        <begin position="1298"/>
        <end position="1653"/>
    </location>
</feature>
<dbReference type="PANTHER" id="PTHR47092:SF1">
    <property type="entry name" value="CHROMATIN REMODELING REGULATOR CECR2"/>
    <property type="match status" value="1"/>
</dbReference>
<feature type="compositionally biased region" description="Basic and acidic residues" evidence="3">
    <location>
        <begin position="630"/>
        <end position="648"/>
    </location>
</feature>
<evidence type="ECO:0000259" key="4">
    <source>
        <dbReference type="PROSITE" id="PS50014"/>
    </source>
</evidence>
<feature type="region of interest" description="Disordered" evidence="3">
    <location>
        <begin position="2171"/>
        <end position="2219"/>
    </location>
</feature>
<feature type="domain" description="Bromo" evidence="4">
    <location>
        <begin position="454"/>
        <end position="524"/>
    </location>
</feature>
<reference evidence="5 6" key="1">
    <citation type="submission" date="2015-04" db="EMBL/GenBank/DDBJ databases">
        <authorList>
            <person name="Syromyatnikov M.Y."/>
            <person name="Popov V.N."/>
        </authorList>
    </citation>
    <scope>NUCLEOTIDE SEQUENCE [LARGE SCALE GENOMIC DNA]</scope>
</reference>
<feature type="region of interest" description="Disordered" evidence="3">
    <location>
        <begin position="2095"/>
        <end position="2130"/>
    </location>
</feature>
<protein>
    <submittedName>
        <fullName evidence="5">CLUMA_CG013326, isoform A</fullName>
    </submittedName>
</protein>
<evidence type="ECO:0000256" key="3">
    <source>
        <dbReference type="SAM" id="MobiDB-lite"/>
    </source>
</evidence>
<feature type="compositionally biased region" description="Basic and acidic residues" evidence="3">
    <location>
        <begin position="838"/>
        <end position="850"/>
    </location>
</feature>
<feature type="compositionally biased region" description="Polar residues" evidence="3">
    <location>
        <begin position="1315"/>
        <end position="1340"/>
    </location>
</feature>
<feature type="compositionally biased region" description="Basic residues" evidence="3">
    <location>
        <begin position="851"/>
        <end position="860"/>
    </location>
</feature>
<feature type="region of interest" description="Disordered" evidence="3">
    <location>
        <begin position="549"/>
        <end position="950"/>
    </location>
</feature>
<feature type="compositionally biased region" description="Polar residues" evidence="3">
    <location>
        <begin position="1132"/>
        <end position="1177"/>
    </location>
</feature>
<feature type="region of interest" description="Disordered" evidence="3">
    <location>
        <begin position="1117"/>
        <end position="1199"/>
    </location>
</feature>
<dbReference type="Pfam" id="PF00439">
    <property type="entry name" value="Bromodomain"/>
    <property type="match status" value="1"/>
</dbReference>
<feature type="compositionally biased region" description="Low complexity" evidence="3">
    <location>
        <begin position="999"/>
        <end position="1008"/>
    </location>
</feature>
<feature type="compositionally biased region" description="Low complexity" evidence="3">
    <location>
        <begin position="2204"/>
        <end position="2214"/>
    </location>
</feature>
<dbReference type="SUPFAM" id="SSF47370">
    <property type="entry name" value="Bromodomain"/>
    <property type="match status" value="1"/>
</dbReference>
<dbReference type="InterPro" id="IPR029614">
    <property type="entry name" value="CECR2"/>
</dbReference>
<dbReference type="EMBL" id="CVRI01000054">
    <property type="protein sequence ID" value="CRL00038.1"/>
    <property type="molecule type" value="Genomic_DNA"/>
</dbReference>
<feature type="compositionally biased region" description="Basic and acidic residues" evidence="3">
    <location>
        <begin position="658"/>
        <end position="690"/>
    </location>
</feature>
<organism evidence="5 6">
    <name type="scientific">Clunio marinus</name>
    <dbReference type="NCBI Taxonomy" id="568069"/>
    <lineage>
        <taxon>Eukaryota</taxon>
        <taxon>Metazoa</taxon>
        <taxon>Ecdysozoa</taxon>
        <taxon>Arthropoda</taxon>
        <taxon>Hexapoda</taxon>
        <taxon>Insecta</taxon>
        <taxon>Pterygota</taxon>
        <taxon>Neoptera</taxon>
        <taxon>Endopterygota</taxon>
        <taxon>Diptera</taxon>
        <taxon>Nematocera</taxon>
        <taxon>Chironomoidea</taxon>
        <taxon>Chironomidae</taxon>
        <taxon>Clunio</taxon>
    </lineage>
</organism>
<feature type="compositionally biased region" description="Basic and acidic residues" evidence="3">
    <location>
        <begin position="768"/>
        <end position="786"/>
    </location>
</feature>
<feature type="compositionally biased region" description="Basic and acidic residues" evidence="3">
    <location>
        <begin position="719"/>
        <end position="736"/>
    </location>
</feature>
<keyword evidence="1 2" id="KW-0103">Bromodomain</keyword>
<feature type="compositionally biased region" description="Basic and acidic residues" evidence="3">
    <location>
        <begin position="611"/>
        <end position="622"/>
    </location>
</feature>
<feature type="compositionally biased region" description="Low complexity" evidence="3">
    <location>
        <begin position="2095"/>
        <end position="2119"/>
    </location>
</feature>
<feature type="compositionally biased region" description="Polar residues" evidence="3">
    <location>
        <begin position="1509"/>
        <end position="1528"/>
    </location>
</feature>
<evidence type="ECO:0000256" key="1">
    <source>
        <dbReference type="ARBA" id="ARBA00023117"/>
    </source>
</evidence>
<feature type="compositionally biased region" description="Basic and acidic residues" evidence="3">
    <location>
        <begin position="903"/>
        <end position="934"/>
    </location>
</feature>
<dbReference type="GO" id="GO:0090537">
    <property type="term" value="C:CERF complex"/>
    <property type="evidence" value="ECO:0007669"/>
    <property type="project" value="InterPro"/>
</dbReference>
<evidence type="ECO:0000313" key="6">
    <source>
        <dbReference type="Proteomes" id="UP000183832"/>
    </source>
</evidence>
<dbReference type="PRINTS" id="PR00503">
    <property type="entry name" value="BROMODOMAIN"/>
</dbReference>
<dbReference type="PROSITE" id="PS50014">
    <property type="entry name" value="BROMODOMAIN_2"/>
    <property type="match status" value="1"/>
</dbReference>
<dbReference type="SMART" id="SM00297">
    <property type="entry name" value="BROMO"/>
    <property type="match status" value="1"/>
</dbReference>
<proteinExistence type="predicted"/>
<feature type="compositionally biased region" description="Basic and acidic residues" evidence="3">
    <location>
        <begin position="1014"/>
        <end position="1026"/>
    </location>
</feature>
<dbReference type="OrthoDB" id="303107at2759"/>
<dbReference type="Proteomes" id="UP000183832">
    <property type="component" value="Unassembled WGS sequence"/>
</dbReference>
<dbReference type="InterPro" id="IPR036427">
    <property type="entry name" value="Bromodomain-like_sf"/>
</dbReference>
<dbReference type="GO" id="GO:0006338">
    <property type="term" value="P:chromatin remodeling"/>
    <property type="evidence" value="ECO:0007669"/>
    <property type="project" value="InterPro"/>
</dbReference>
<name>A0A1J1ILU3_9DIPT</name>
<feature type="compositionally biased region" description="Polar residues" evidence="3">
    <location>
        <begin position="1366"/>
        <end position="1376"/>
    </location>
</feature>
<dbReference type="Gene3D" id="1.20.920.10">
    <property type="entry name" value="Bromodomain-like"/>
    <property type="match status" value="1"/>
</dbReference>
<dbReference type="CDD" id="cd05509">
    <property type="entry name" value="Bromo_gcn5_like"/>
    <property type="match status" value="1"/>
</dbReference>
<feature type="compositionally biased region" description="Polar residues" evidence="3">
    <location>
        <begin position="1746"/>
        <end position="1765"/>
    </location>
</feature>
<feature type="compositionally biased region" description="Low complexity" evidence="3">
    <location>
        <begin position="1392"/>
        <end position="1406"/>
    </location>
</feature>
<feature type="region of interest" description="Disordered" evidence="3">
    <location>
        <begin position="1049"/>
        <end position="1068"/>
    </location>
</feature>
<feature type="compositionally biased region" description="Basic and acidic residues" evidence="3">
    <location>
        <begin position="794"/>
        <end position="813"/>
    </location>
</feature>
<feature type="compositionally biased region" description="Polar residues" evidence="3">
    <location>
        <begin position="1460"/>
        <end position="1470"/>
    </location>
</feature>
<sequence>MNFIEIQSWPEIPSIGFFVSLFSSSFNLPDFDIEDLEEALLLDSSESNSIDDSTSTELTPRLIPELIVTLLRGCDSVKSWENITTSNYQMFLRRLFRNKCEKYGIENPFNTDTDFHSLSLRTKVVILNYLCDFRLDSSDVECITSNFDSDSLRIEPLGYDSNGSAYWYFFGTRLYREDFQKNNSNKRGRNVRIWQVICFTEQDWQNLANRFKDSKSKKEISLHKILTEDFLPNIPVLFKAKEAERRRRLFQRRSSLRVKGIIEKRKEKESAKESSPIISEEDSDSKLSYTEKYLEEKKKKFLEKSKIREKIQNERAVRAQRRSSSSSSSIESCNHMPCYDEKFKSIAKEYFYSVNQQTNSNNCLSNKENILHSNLFDTKTNISSKMPPIATKLPGRQTNNSLSSITGQIVIETTAAVTTSGPSTSRKKKTKAEVFMDTDEVLQIGMHKVLQHVKNHDDAWPFMDPVEEDIAPRYYSIIKRPMDLLKMEEKLDNGEYRTFTEFRTDFKLIVNNCRLYNGQNNEYTEMVNNLQQAFDRATKKYFDQTSSDEDPVLLEYPPIDTTTSKPNTSKEIAVKKEKSKTKNKKHSKLSSNNSSIDEDDKKSSDVGSYKKVKDSNKHKIVVDHSNNNLVEKKTSRLNENDKKKEKSTKGVKRKHREKEKSAEMKAKKMKRDHSSSEKHFFEFDSDHDSEGGNIVNNDEELSRSKAKKITNKVENVTEQCKDKSKVNKKNKKDENIKLSGNKKQQKSVKTLKESTTVASDVNNKKNKKDYYDGQKKEKFSKTNEKANKKRKMRKNSDSDSDNSVHDLIEDKKSILSTKKNSSKKEKLVESTTNSSSKKSNDKKSDKAKSEVKKKKSKKSHVKESSSFINRASCSRSPSPLNSLHSSAITDDLTDLKNSSFRSDTPEIKDKFDLIKERRNKISQEKMEKNQKNNEQHSTPHAKEKNHKLKETIEKLKIKNDKSKSQIELIDEVLGGKVVKKDANTLFDELKNEGKATINESKASKGGASNKKKAEKASKEASLDNKSKKLKTSNDSAVLDKVKVNDKTTALNITSNVNQSKKNKKQQNKACLDVLDMETEQTLKDINKWLEHTPRFEYSSASNSPSRYIIDEIEMPSKMDDNDFRKPIPLMPSSPSASQKPSLQNTPKEFNLLKESNNNKQPTTSQHPQVPPSTSTKKVITKDPKRKSLREKLQQLPRKKELQRTIDRLQPGKTKGNLLHNIQNVNKPEELFPLGNREKVKEIKNSLIVQTDESSPKLSLGTVLDTQAFNFSDNDCKKSDSDYKIEQDVDDVQTECVTEMKKSEEVNDDAPVNAIKNETTESSVDNNEASKGNNSDATKPNINAWFKAFGVPKKPKKSESQDELTIPRTTSESSSNDLMRKDGNFIQGHRRLSTGSSMSERSSVEDSPQVGLEERLGAPAPYPSPIGSSPIMASPKTDDNIKSSSSNYPMNGSIRVGFYQDMTSTKSSPEKSCSPREMPSPYSQYSQHQYPSGGNSGGSSMYGNFYNPENLGSNKQLQQASYSKPTKSPASYYDQYKQPMSQESEFNNSMSPSTNPNSPYHSQQSSPYQQQPNSPFQAQQPGGTSNSGNNATTNISQSPSSPYSPNSTFQQSQQQQQQPQTSTSSQQTQNPSSSSSSSSSSHNSQNSPINNQNLAFPNAFNQQQQQQHQFTTSTQSQECAKLSEWNKKTNNASSYGLSATQHGSNFNPSQVLHQQAQQQLNHQHMLNSSNNNAFPLSHGAFNKRSPSEVQTSGTPATTPLYGTTSKLPDLEGGYGGSSGGVVDMVTKLPSSKEHAAESSNNNNNKAQVESSKYLDLSKQTSSSQLSQQQQQQQAQNQYQQMFDLTNYSKPQIDFDIQKSKSSADIFNRSLQKSNLPISASACAVGAPNFWNNSNPTKPMEAPSYDSQSEVSKNDLSGKPIVNALLNAAPGNSFFNNSVPHQQATRNSQPPPTMDINYKQPIFNNPAASSMMDLTAFMRDFRQAEERFSSLSGASTSFYDKNIAPAHMFGKNLQQANSSAALQQMFNNSMTTMAYNRESQNMNLANYHNRLNTPQAPVPTPSPALNATITELKVKKQRKKKNASPDVAPNNIHVQNQQLQHSQTHQHPQQQQQAHQQSFQSYPGLKIPSASAGAQDPSAIALKSVVPGSAFNYGPTPIPGLYGENPAYLDEFQRTSNPYYPPTLSHRSTPDPSIDKVSANPPPAHPQAASSPYHHLLPPHHPSRSSYPFMNSLMNDPAALQQQYRMMLNQTYQAGYHSLGMHNQPPHWPHHM</sequence>
<gene>
    <name evidence="5" type="ORF">CLUMA_CG013326</name>
</gene>
<evidence type="ECO:0000256" key="2">
    <source>
        <dbReference type="PROSITE-ProRule" id="PRU00035"/>
    </source>
</evidence>
<dbReference type="InterPro" id="IPR001487">
    <property type="entry name" value="Bromodomain"/>
</dbReference>
<feature type="region of interest" description="Disordered" evidence="3">
    <location>
        <begin position="312"/>
        <end position="332"/>
    </location>
</feature>
<dbReference type="PANTHER" id="PTHR47092">
    <property type="entry name" value="CAT EYE SYNDROME CRITICAL REGION PROTEIN 2"/>
    <property type="match status" value="1"/>
</dbReference>
<keyword evidence="6" id="KW-1185">Reference proteome</keyword>
<feature type="region of interest" description="Disordered" evidence="3">
    <location>
        <begin position="989"/>
        <end position="1038"/>
    </location>
</feature>
<feature type="compositionally biased region" description="Basic residues" evidence="3">
    <location>
        <begin position="577"/>
        <end position="588"/>
    </location>
</feature>
<evidence type="ECO:0000313" key="5">
    <source>
        <dbReference type="EMBL" id="CRL00038.1"/>
    </source>
</evidence>
<feature type="region of interest" description="Disordered" evidence="3">
    <location>
        <begin position="1742"/>
        <end position="1836"/>
    </location>
</feature>
<feature type="compositionally biased region" description="Polar residues" evidence="3">
    <location>
        <begin position="867"/>
        <end position="888"/>
    </location>
</feature>
<dbReference type="STRING" id="568069.A0A1J1ILU3"/>
<feature type="compositionally biased region" description="Low complexity" evidence="3">
    <location>
        <begin position="1546"/>
        <end position="1653"/>
    </location>
</feature>
<feature type="compositionally biased region" description="Polar residues" evidence="3">
    <location>
        <begin position="1480"/>
        <end position="1489"/>
    </location>
</feature>
<accession>A0A1J1ILU3</accession>
<feature type="compositionally biased region" description="Polar residues" evidence="3">
    <location>
        <begin position="560"/>
        <end position="570"/>
    </location>
</feature>